<evidence type="ECO:0000256" key="2">
    <source>
        <dbReference type="ARBA" id="ARBA00022630"/>
    </source>
</evidence>
<dbReference type="CDD" id="cd02801">
    <property type="entry name" value="DUS_like_FMN"/>
    <property type="match status" value="1"/>
</dbReference>
<dbReference type="InterPro" id="IPR018517">
    <property type="entry name" value="tRNA_hU_synthase_CS"/>
</dbReference>
<dbReference type="GO" id="GO:0005737">
    <property type="term" value="C:cytoplasm"/>
    <property type="evidence" value="ECO:0007669"/>
    <property type="project" value="TreeGrafter"/>
</dbReference>
<keyword evidence="3" id="KW-0288">FMN</keyword>
<dbReference type="PANTHER" id="PTHR45936:SF1">
    <property type="entry name" value="TRNA-DIHYDROURIDINE(20) SYNTHASE [NAD(P)+]-LIKE"/>
    <property type="match status" value="1"/>
</dbReference>
<feature type="chain" id="PRO_5031371723" description="DUS-like FMN-binding domain-containing protein" evidence="6">
    <location>
        <begin position="24"/>
        <end position="261"/>
    </location>
</feature>
<sequence length="261" mass="29348">MVRVGLLPFRLLALRHGADLVYTEEIIDKKLLNAKRVVNQKLGTIDFVNKNDNSIVLRIAEEEKEFIVCQIGSSNPATALKAAKIIENDVESIDVNMGCPEHFSVHAGMGSGLLKRPKTARSILEELTKNVSVPISCKVRLLPKLKDSLNFMKLMQSAGIHQIGVHSRTREEMSRGFAHWSTILEAKQDPELTIPVLASGDCFSVKDAFELRRYTQCDGILIARGACHNPYIFNDIKSKWDEVAREFNETQTVSELYDEHK</sequence>
<evidence type="ECO:0000256" key="3">
    <source>
        <dbReference type="ARBA" id="ARBA00022643"/>
    </source>
</evidence>
<dbReference type="InterPro" id="IPR035587">
    <property type="entry name" value="DUS-like_FMN-bd"/>
</dbReference>
<name>A0A7S3J3P4_9SPIT</name>
<evidence type="ECO:0000256" key="4">
    <source>
        <dbReference type="ARBA" id="ARBA00022694"/>
    </source>
</evidence>
<evidence type="ECO:0000256" key="6">
    <source>
        <dbReference type="SAM" id="SignalP"/>
    </source>
</evidence>
<dbReference type="AlphaFoldDB" id="A0A7S3J3P4"/>
<gene>
    <name evidence="8" type="ORF">EHAR0213_LOCUS2554</name>
</gene>
<evidence type="ECO:0000313" key="8">
    <source>
        <dbReference type="EMBL" id="CAE0343647.1"/>
    </source>
</evidence>
<dbReference type="GO" id="GO:0017150">
    <property type="term" value="F:tRNA dihydrouridine synthase activity"/>
    <property type="evidence" value="ECO:0007669"/>
    <property type="project" value="InterPro"/>
</dbReference>
<protein>
    <recommendedName>
        <fullName evidence="7">DUS-like FMN-binding domain-containing protein</fullName>
    </recommendedName>
</protein>
<proteinExistence type="predicted"/>
<evidence type="ECO:0000256" key="5">
    <source>
        <dbReference type="ARBA" id="ARBA00023002"/>
    </source>
</evidence>
<dbReference type="PANTHER" id="PTHR45936">
    <property type="entry name" value="TRNA-DIHYDROURIDINE(20) SYNTHASE [NAD(P)+]-LIKE"/>
    <property type="match status" value="1"/>
</dbReference>
<feature type="signal peptide" evidence="6">
    <location>
        <begin position="1"/>
        <end position="23"/>
    </location>
</feature>
<feature type="domain" description="DUS-like FMN-binding" evidence="7">
    <location>
        <begin position="1"/>
        <end position="260"/>
    </location>
</feature>
<keyword evidence="6" id="KW-0732">Signal</keyword>
<keyword evidence="2" id="KW-0285">Flavoprotein</keyword>
<keyword evidence="5" id="KW-0560">Oxidoreductase</keyword>
<accession>A0A7S3J3P4</accession>
<dbReference type="Gene3D" id="3.20.20.70">
    <property type="entry name" value="Aldolase class I"/>
    <property type="match status" value="1"/>
</dbReference>
<comment type="cofactor">
    <cofactor evidence="1">
        <name>FMN</name>
        <dbReference type="ChEBI" id="CHEBI:58210"/>
    </cofactor>
</comment>
<dbReference type="Pfam" id="PF01207">
    <property type="entry name" value="Dus"/>
    <property type="match status" value="1"/>
</dbReference>
<dbReference type="InterPro" id="IPR052582">
    <property type="entry name" value="tRNA-DUS-like"/>
</dbReference>
<dbReference type="PROSITE" id="PS01136">
    <property type="entry name" value="UPF0034"/>
    <property type="match status" value="1"/>
</dbReference>
<dbReference type="SUPFAM" id="SSF51395">
    <property type="entry name" value="FMN-linked oxidoreductases"/>
    <property type="match status" value="1"/>
</dbReference>
<dbReference type="EMBL" id="HBII01005708">
    <property type="protein sequence ID" value="CAE0343647.1"/>
    <property type="molecule type" value="Transcribed_RNA"/>
</dbReference>
<evidence type="ECO:0000259" key="7">
    <source>
        <dbReference type="Pfam" id="PF01207"/>
    </source>
</evidence>
<organism evidence="8">
    <name type="scientific">Euplotes harpa</name>
    <dbReference type="NCBI Taxonomy" id="151035"/>
    <lineage>
        <taxon>Eukaryota</taxon>
        <taxon>Sar</taxon>
        <taxon>Alveolata</taxon>
        <taxon>Ciliophora</taxon>
        <taxon>Intramacronucleata</taxon>
        <taxon>Spirotrichea</taxon>
        <taxon>Hypotrichia</taxon>
        <taxon>Euplotida</taxon>
        <taxon>Euplotidae</taxon>
        <taxon>Euplotes</taxon>
    </lineage>
</organism>
<dbReference type="GO" id="GO:0050660">
    <property type="term" value="F:flavin adenine dinucleotide binding"/>
    <property type="evidence" value="ECO:0007669"/>
    <property type="project" value="InterPro"/>
</dbReference>
<dbReference type="InterPro" id="IPR013785">
    <property type="entry name" value="Aldolase_TIM"/>
</dbReference>
<keyword evidence="4" id="KW-0819">tRNA processing</keyword>
<reference evidence="8" key="1">
    <citation type="submission" date="2021-01" db="EMBL/GenBank/DDBJ databases">
        <authorList>
            <person name="Corre E."/>
            <person name="Pelletier E."/>
            <person name="Niang G."/>
            <person name="Scheremetjew M."/>
            <person name="Finn R."/>
            <person name="Kale V."/>
            <person name="Holt S."/>
            <person name="Cochrane G."/>
            <person name="Meng A."/>
            <person name="Brown T."/>
            <person name="Cohen L."/>
        </authorList>
    </citation>
    <scope>NUCLEOTIDE SEQUENCE</scope>
    <source>
        <strain evidence="8">FSP1.4</strain>
    </source>
</reference>
<evidence type="ECO:0000256" key="1">
    <source>
        <dbReference type="ARBA" id="ARBA00001917"/>
    </source>
</evidence>